<accession>A0AC60PAG3</accession>
<organism evidence="1 2">
    <name type="scientific">Ixodes persulcatus</name>
    <name type="common">Taiga tick</name>
    <dbReference type="NCBI Taxonomy" id="34615"/>
    <lineage>
        <taxon>Eukaryota</taxon>
        <taxon>Metazoa</taxon>
        <taxon>Ecdysozoa</taxon>
        <taxon>Arthropoda</taxon>
        <taxon>Chelicerata</taxon>
        <taxon>Arachnida</taxon>
        <taxon>Acari</taxon>
        <taxon>Parasitiformes</taxon>
        <taxon>Ixodida</taxon>
        <taxon>Ixodoidea</taxon>
        <taxon>Ixodidae</taxon>
        <taxon>Ixodinae</taxon>
        <taxon>Ixodes</taxon>
    </lineage>
</organism>
<evidence type="ECO:0000313" key="2">
    <source>
        <dbReference type="Proteomes" id="UP000805193"/>
    </source>
</evidence>
<dbReference type="Proteomes" id="UP000805193">
    <property type="component" value="Unassembled WGS sequence"/>
</dbReference>
<protein>
    <submittedName>
        <fullName evidence="1">Uncharacterized protein</fullName>
    </submittedName>
</protein>
<name>A0AC60PAG3_IXOPE</name>
<sequence length="242" mass="26303">MSQSGVILQLAAGLPCLKRGPAKVTLDKLIRHSPMTSQRLAPDLSFPSHKSYVADPRHRAGTDIEAESALVEDDDSGECPALDGGSASIAHVFSTDGPAAAPRREEQLLASWRPPRTTRRDQVGPRDRDYAVCCDWSAPHHAVVPLPWSRFVPPCSIRLLETQKARGVLQVRLKKVSPFANMEVVVHLLRPDKPSLLSPGASFILLGTMPPPPTPSKAPQPSPYTDPVDVRLSHACRRSSGR</sequence>
<reference evidence="1 2" key="1">
    <citation type="journal article" date="2020" name="Cell">
        <title>Large-Scale Comparative Analyses of Tick Genomes Elucidate Their Genetic Diversity and Vector Capacities.</title>
        <authorList>
            <consortium name="Tick Genome and Microbiome Consortium (TIGMIC)"/>
            <person name="Jia N."/>
            <person name="Wang J."/>
            <person name="Shi W."/>
            <person name="Du L."/>
            <person name="Sun Y."/>
            <person name="Zhan W."/>
            <person name="Jiang J.F."/>
            <person name="Wang Q."/>
            <person name="Zhang B."/>
            <person name="Ji P."/>
            <person name="Bell-Sakyi L."/>
            <person name="Cui X.M."/>
            <person name="Yuan T.T."/>
            <person name="Jiang B.G."/>
            <person name="Yang W.F."/>
            <person name="Lam T.T."/>
            <person name="Chang Q.C."/>
            <person name="Ding S.J."/>
            <person name="Wang X.J."/>
            <person name="Zhu J.G."/>
            <person name="Ruan X.D."/>
            <person name="Zhao L."/>
            <person name="Wei J.T."/>
            <person name="Ye R.Z."/>
            <person name="Que T.C."/>
            <person name="Du C.H."/>
            <person name="Zhou Y.H."/>
            <person name="Cheng J.X."/>
            <person name="Dai P.F."/>
            <person name="Guo W.B."/>
            <person name="Han X.H."/>
            <person name="Huang E.J."/>
            <person name="Li L.F."/>
            <person name="Wei W."/>
            <person name="Gao Y.C."/>
            <person name="Liu J.Z."/>
            <person name="Shao H.Z."/>
            <person name="Wang X."/>
            <person name="Wang C.C."/>
            <person name="Yang T.C."/>
            <person name="Huo Q.B."/>
            <person name="Li W."/>
            <person name="Chen H.Y."/>
            <person name="Chen S.E."/>
            <person name="Zhou L.G."/>
            <person name="Ni X.B."/>
            <person name="Tian J.H."/>
            <person name="Sheng Y."/>
            <person name="Liu T."/>
            <person name="Pan Y.S."/>
            <person name="Xia L.Y."/>
            <person name="Li J."/>
            <person name="Zhao F."/>
            <person name="Cao W.C."/>
        </authorList>
    </citation>
    <scope>NUCLEOTIDE SEQUENCE [LARGE SCALE GENOMIC DNA]</scope>
    <source>
        <strain evidence="1">Iper-2018</strain>
    </source>
</reference>
<gene>
    <name evidence="1" type="ORF">HPB47_006454</name>
</gene>
<keyword evidence="2" id="KW-1185">Reference proteome</keyword>
<evidence type="ECO:0000313" key="1">
    <source>
        <dbReference type="EMBL" id="KAG0416390.1"/>
    </source>
</evidence>
<comment type="caution">
    <text evidence="1">The sequence shown here is derived from an EMBL/GenBank/DDBJ whole genome shotgun (WGS) entry which is preliminary data.</text>
</comment>
<proteinExistence type="predicted"/>
<dbReference type="EMBL" id="JABSTQ010010957">
    <property type="protein sequence ID" value="KAG0416390.1"/>
    <property type="molecule type" value="Genomic_DNA"/>
</dbReference>